<comment type="caution">
    <text evidence="1">The sequence shown here is derived from an EMBL/GenBank/DDBJ whole genome shotgun (WGS) entry which is preliminary data.</text>
</comment>
<reference evidence="1 2" key="1">
    <citation type="submission" date="2023-11" db="EMBL/GenBank/DDBJ databases">
        <title>Halocaridina rubra genome assembly.</title>
        <authorList>
            <person name="Smith C."/>
        </authorList>
    </citation>
    <scope>NUCLEOTIDE SEQUENCE [LARGE SCALE GENOMIC DNA]</scope>
    <source>
        <strain evidence="1">EP-1</strain>
        <tissue evidence="1">Whole</tissue>
    </source>
</reference>
<sequence length="183" mass="20446">MLHDTGAYVTVLSICHLELLQIPRTSLQPLPATTTFTFYESQMSPALGWFQATLKLGNKSCVAKIQVYKSIRTPLSYSHCQELAIISPDFPKPIIVVTYINRCAELSLPVMTSLSGAQDFFLLELRDVLVTEADLQAAPLKKIVSYPRKIHLKNDAIPFAIHTPLPIPFAFQSQVKEELDSMV</sequence>
<gene>
    <name evidence="1" type="ORF">SK128_025149</name>
</gene>
<dbReference type="AlphaFoldDB" id="A0AAN8XTM2"/>
<keyword evidence="2" id="KW-1185">Reference proteome</keyword>
<dbReference type="Proteomes" id="UP001381693">
    <property type="component" value="Unassembled WGS sequence"/>
</dbReference>
<feature type="non-terminal residue" evidence="1">
    <location>
        <position position="1"/>
    </location>
</feature>
<evidence type="ECO:0000313" key="1">
    <source>
        <dbReference type="EMBL" id="KAK7084020.1"/>
    </source>
</evidence>
<accession>A0AAN8XTM2</accession>
<dbReference type="EMBL" id="JAXCGZ010002340">
    <property type="protein sequence ID" value="KAK7084020.1"/>
    <property type="molecule type" value="Genomic_DNA"/>
</dbReference>
<name>A0AAN8XTM2_HALRR</name>
<protein>
    <submittedName>
        <fullName evidence="1">Uncharacterized protein</fullName>
    </submittedName>
</protein>
<evidence type="ECO:0000313" key="2">
    <source>
        <dbReference type="Proteomes" id="UP001381693"/>
    </source>
</evidence>
<proteinExistence type="predicted"/>
<organism evidence="1 2">
    <name type="scientific">Halocaridina rubra</name>
    <name type="common">Hawaiian red shrimp</name>
    <dbReference type="NCBI Taxonomy" id="373956"/>
    <lineage>
        <taxon>Eukaryota</taxon>
        <taxon>Metazoa</taxon>
        <taxon>Ecdysozoa</taxon>
        <taxon>Arthropoda</taxon>
        <taxon>Crustacea</taxon>
        <taxon>Multicrustacea</taxon>
        <taxon>Malacostraca</taxon>
        <taxon>Eumalacostraca</taxon>
        <taxon>Eucarida</taxon>
        <taxon>Decapoda</taxon>
        <taxon>Pleocyemata</taxon>
        <taxon>Caridea</taxon>
        <taxon>Atyoidea</taxon>
        <taxon>Atyidae</taxon>
        <taxon>Halocaridina</taxon>
    </lineage>
</organism>